<dbReference type="AlphaFoldDB" id="A0A1F4T7V7"/>
<keyword evidence="1 2" id="KW-0663">Pyridoxal phosphate</keyword>
<comment type="similarity">
    <text evidence="2 4">Belongs to the pyridoxal phosphate-binding protein YggS/PROSC family.</text>
</comment>
<evidence type="ECO:0000256" key="2">
    <source>
        <dbReference type="HAMAP-Rule" id="MF_02087"/>
    </source>
</evidence>
<dbReference type="Pfam" id="PF01168">
    <property type="entry name" value="Ala_racemase_N"/>
    <property type="match status" value="1"/>
</dbReference>
<dbReference type="EMBL" id="MEUG01000001">
    <property type="protein sequence ID" value="OGC28647.1"/>
    <property type="molecule type" value="Genomic_DNA"/>
</dbReference>
<dbReference type="PIRSF" id="PIRSF004848">
    <property type="entry name" value="YBL036c_PLPDEIII"/>
    <property type="match status" value="1"/>
</dbReference>
<dbReference type="HAMAP" id="MF_02087">
    <property type="entry name" value="PLP_homeostasis"/>
    <property type="match status" value="1"/>
</dbReference>
<dbReference type="PANTHER" id="PTHR10146">
    <property type="entry name" value="PROLINE SYNTHETASE CO-TRANSCRIBED BACTERIAL HOMOLOG PROTEIN"/>
    <property type="match status" value="1"/>
</dbReference>
<comment type="function">
    <text evidence="2">Pyridoxal 5'-phosphate (PLP)-binding protein, which is involved in PLP homeostasis.</text>
</comment>
<dbReference type="NCBIfam" id="TIGR00044">
    <property type="entry name" value="YggS family pyridoxal phosphate-dependent enzyme"/>
    <property type="match status" value="1"/>
</dbReference>
<organism evidence="6 7">
    <name type="scientific">candidate division WOR-1 bacterium RIFOXYC12_FULL_54_18</name>
    <dbReference type="NCBI Taxonomy" id="1802584"/>
    <lineage>
        <taxon>Bacteria</taxon>
        <taxon>Bacillati</taxon>
        <taxon>Saganbacteria</taxon>
    </lineage>
</organism>
<dbReference type="Gene3D" id="3.20.20.10">
    <property type="entry name" value="Alanine racemase"/>
    <property type="match status" value="1"/>
</dbReference>
<evidence type="ECO:0000259" key="5">
    <source>
        <dbReference type="Pfam" id="PF01168"/>
    </source>
</evidence>
<reference evidence="6 7" key="1">
    <citation type="journal article" date="2016" name="Nat. Commun.">
        <title>Thousands of microbial genomes shed light on interconnected biogeochemical processes in an aquifer system.</title>
        <authorList>
            <person name="Anantharaman K."/>
            <person name="Brown C.T."/>
            <person name="Hug L.A."/>
            <person name="Sharon I."/>
            <person name="Castelle C.J."/>
            <person name="Probst A.J."/>
            <person name="Thomas B.C."/>
            <person name="Singh A."/>
            <person name="Wilkins M.J."/>
            <person name="Karaoz U."/>
            <person name="Brodie E.L."/>
            <person name="Williams K.H."/>
            <person name="Hubbard S.S."/>
            <person name="Banfield J.F."/>
        </authorList>
    </citation>
    <scope>NUCLEOTIDE SEQUENCE [LARGE SCALE GENOMIC DNA]</scope>
</reference>
<dbReference type="InterPro" id="IPR001608">
    <property type="entry name" value="Ala_racemase_N"/>
</dbReference>
<dbReference type="CDD" id="cd00635">
    <property type="entry name" value="PLPDE_III_YBL036c_like"/>
    <property type="match status" value="1"/>
</dbReference>
<evidence type="ECO:0000256" key="3">
    <source>
        <dbReference type="PIRSR" id="PIRSR004848-1"/>
    </source>
</evidence>
<comment type="cofactor">
    <cofactor evidence="3">
        <name>pyridoxal 5'-phosphate</name>
        <dbReference type="ChEBI" id="CHEBI:597326"/>
    </cofactor>
</comment>
<name>A0A1F4T7V7_UNCSA</name>
<feature type="domain" description="Alanine racemase N-terminal" evidence="5">
    <location>
        <begin position="20"/>
        <end position="230"/>
    </location>
</feature>
<feature type="modified residue" description="N6-(pyridoxal phosphate)lysine" evidence="2 3">
    <location>
        <position position="35"/>
    </location>
</feature>
<dbReference type="FunFam" id="3.20.20.10:FF:000018">
    <property type="entry name" value="Pyridoxal phosphate homeostasis protein"/>
    <property type="match status" value="1"/>
</dbReference>
<evidence type="ECO:0000313" key="7">
    <source>
        <dbReference type="Proteomes" id="UP000178602"/>
    </source>
</evidence>
<evidence type="ECO:0000256" key="4">
    <source>
        <dbReference type="RuleBase" id="RU004514"/>
    </source>
</evidence>
<sequence>MSIKENIAFVRGRIAAAARRSGRSASEITLVAVVKHVTPERIAEALAAGITEIGENRVQEAIVHYQALAEKYPLVKWHLIGHLQRNKVRQSLDMFDIIQSVDSERLLKEIDSRTPSCGRWASTPVPIMIEVNTSGESSKFGVAYSRALELIESASRYRVSVVGLMTMGPLTEEKDKVRDSFRTLKKLFERVKKLDLPSVEARYLSMGMSSDYEIAIEEGANLVRIGRAIFTEGG</sequence>
<dbReference type="SUPFAM" id="SSF51419">
    <property type="entry name" value="PLP-binding barrel"/>
    <property type="match status" value="1"/>
</dbReference>
<evidence type="ECO:0000313" key="6">
    <source>
        <dbReference type="EMBL" id="OGC28647.1"/>
    </source>
</evidence>
<dbReference type="PANTHER" id="PTHR10146:SF14">
    <property type="entry name" value="PYRIDOXAL PHOSPHATE HOMEOSTASIS PROTEIN"/>
    <property type="match status" value="1"/>
</dbReference>
<dbReference type="GO" id="GO:0030170">
    <property type="term" value="F:pyridoxal phosphate binding"/>
    <property type="evidence" value="ECO:0007669"/>
    <property type="project" value="UniProtKB-UniRule"/>
</dbReference>
<comment type="caution">
    <text evidence="6">The sequence shown here is derived from an EMBL/GenBank/DDBJ whole genome shotgun (WGS) entry which is preliminary data.</text>
</comment>
<evidence type="ECO:0000256" key="1">
    <source>
        <dbReference type="ARBA" id="ARBA00022898"/>
    </source>
</evidence>
<accession>A0A1F4T7V7</accession>
<proteinExistence type="inferred from homology"/>
<dbReference type="InterPro" id="IPR029066">
    <property type="entry name" value="PLP-binding_barrel"/>
</dbReference>
<protein>
    <recommendedName>
        <fullName evidence="2">Pyridoxal phosphate homeostasis protein</fullName>
        <shortName evidence="2">PLP homeostasis protein</shortName>
    </recommendedName>
</protein>
<dbReference type="Proteomes" id="UP000178602">
    <property type="component" value="Unassembled WGS sequence"/>
</dbReference>
<gene>
    <name evidence="6" type="ORF">A3K49_06800</name>
</gene>
<dbReference type="InterPro" id="IPR011078">
    <property type="entry name" value="PyrdxlP_homeostasis"/>
</dbReference>